<dbReference type="PANTHER" id="PTHR16740:SF1">
    <property type="entry name" value="CYTOCHROME B5-RELATED PROTEIN-RELATED"/>
    <property type="match status" value="1"/>
</dbReference>
<dbReference type="OrthoDB" id="260519at2759"/>
<protein>
    <recommendedName>
        <fullName evidence="1">Cytochrome b5 heme-binding domain-containing protein</fullName>
    </recommendedName>
</protein>
<evidence type="ECO:0000313" key="3">
    <source>
        <dbReference type="Proteomes" id="UP000054560"/>
    </source>
</evidence>
<dbReference type="RefSeq" id="XP_014150037.1">
    <property type="nucleotide sequence ID" value="XM_014294562.1"/>
</dbReference>
<dbReference type="InterPro" id="IPR036400">
    <property type="entry name" value="Cyt_B5-like_heme/steroid_sf"/>
</dbReference>
<dbReference type="PANTHER" id="PTHR16740">
    <property type="entry name" value="CYTOCHROME B5-RELATED PROTEIN-RELATED"/>
    <property type="match status" value="1"/>
</dbReference>
<evidence type="ECO:0000259" key="1">
    <source>
        <dbReference type="Pfam" id="PF00173"/>
    </source>
</evidence>
<evidence type="ECO:0000313" key="2">
    <source>
        <dbReference type="EMBL" id="KNC76135.1"/>
    </source>
</evidence>
<dbReference type="InterPro" id="IPR001199">
    <property type="entry name" value="Cyt_B5-like_heme/steroid-bd"/>
</dbReference>
<dbReference type="Pfam" id="PF00173">
    <property type="entry name" value="Cyt-b5"/>
    <property type="match status" value="1"/>
</dbReference>
<feature type="domain" description="Cytochrome b5 heme-binding" evidence="1">
    <location>
        <begin position="66"/>
        <end position="96"/>
    </location>
</feature>
<gene>
    <name evidence="2" type="ORF">SARC_11353</name>
</gene>
<dbReference type="EMBL" id="KQ243240">
    <property type="protein sequence ID" value="KNC76135.1"/>
    <property type="molecule type" value="Genomic_DNA"/>
</dbReference>
<dbReference type="GeneID" id="25911857"/>
<name>A0A0L0FHB6_9EUKA</name>
<sequence length="99" mass="11166">MVVDAVMASHTTTASYLDTLKKRTKLSKNVAMPDFLVHPTNRDNALKCGETWLSGKVVDDDIGDLNLWRVHDKLYDLTDFAKKHPGGAFWLDMTRGMVE</sequence>
<proteinExistence type="predicted"/>
<keyword evidence="3" id="KW-1185">Reference proteome</keyword>
<dbReference type="InterPro" id="IPR053100">
    <property type="entry name" value="Cytochrome_b5-related"/>
</dbReference>
<dbReference type="Gene3D" id="3.10.120.10">
    <property type="entry name" value="Cytochrome b5-like heme/steroid binding domain"/>
    <property type="match status" value="1"/>
</dbReference>
<dbReference type="STRING" id="667725.A0A0L0FHB6"/>
<organism evidence="2 3">
    <name type="scientific">Sphaeroforma arctica JP610</name>
    <dbReference type="NCBI Taxonomy" id="667725"/>
    <lineage>
        <taxon>Eukaryota</taxon>
        <taxon>Ichthyosporea</taxon>
        <taxon>Ichthyophonida</taxon>
        <taxon>Sphaeroforma</taxon>
    </lineage>
</organism>
<dbReference type="Proteomes" id="UP000054560">
    <property type="component" value="Unassembled WGS sequence"/>
</dbReference>
<dbReference type="AlphaFoldDB" id="A0A0L0FHB6"/>
<reference evidence="2 3" key="1">
    <citation type="submission" date="2011-02" db="EMBL/GenBank/DDBJ databases">
        <title>The Genome Sequence of Sphaeroforma arctica JP610.</title>
        <authorList>
            <consortium name="The Broad Institute Genome Sequencing Platform"/>
            <person name="Russ C."/>
            <person name="Cuomo C."/>
            <person name="Young S.K."/>
            <person name="Zeng Q."/>
            <person name="Gargeya S."/>
            <person name="Alvarado L."/>
            <person name="Berlin A."/>
            <person name="Chapman S.B."/>
            <person name="Chen Z."/>
            <person name="Freedman E."/>
            <person name="Gellesch M."/>
            <person name="Goldberg J."/>
            <person name="Griggs A."/>
            <person name="Gujja S."/>
            <person name="Heilman E."/>
            <person name="Heiman D."/>
            <person name="Howarth C."/>
            <person name="Mehta T."/>
            <person name="Neiman D."/>
            <person name="Pearson M."/>
            <person name="Roberts A."/>
            <person name="Saif S."/>
            <person name="Shea T."/>
            <person name="Shenoy N."/>
            <person name="Sisk P."/>
            <person name="Stolte C."/>
            <person name="Sykes S."/>
            <person name="White J."/>
            <person name="Yandava C."/>
            <person name="Burger G."/>
            <person name="Gray M.W."/>
            <person name="Holland P.W.H."/>
            <person name="King N."/>
            <person name="Lang F.B.F."/>
            <person name="Roger A.J."/>
            <person name="Ruiz-Trillo I."/>
            <person name="Haas B."/>
            <person name="Nusbaum C."/>
            <person name="Birren B."/>
        </authorList>
    </citation>
    <scope>NUCLEOTIDE SEQUENCE [LARGE SCALE GENOMIC DNA]</scope>
    <source>
        <strain evidence="2 3">JP610</strain>
    </source>
</reference>
<dbReference type="eggNOG" id="KOG4232">
    <property type="taxonomic scope" value="Eukaryota"/>
</dbReference>
<accession>A0A0L0FHB6</accession>
<dbReference type="SUPFAM" id="SSF55856">
    <property type="entry name" value="Cytochrome b5-like heme/steroid binding domain"/>
    <property type="match status" value="1"/>
</dbReference>